<organism evidence="3 4">
    <name type="scientific">Rhypophila decipiens</name>
    <dbReference type="NCBI Taxonomy" id="261697"/>
    <lineage>
        <taxon>Eukaryota</taxon>
        <taxon>Fungi</taxon>
        <taxon>Dikarya</taxon>
        <taxon>Ascomycota</taxon>
        <taxon>Pezizomycotina</taxon>
        <taxon>Sordariomycetes</taxon>
        <taxon>Sordariomycetidae</taxon>
        <taxon>Sordariales</taxon>
        <taxon>Naviculisporaceae</taxon>
        <taxon>Rhypophila</taxon>
    </lineage>
</organism>
<feature type="compositionally biased region" description="Basic and acidic residues" evidence="2">
    <location>
        <begin position="539"/>
        <end position="548"/>
    </location>
</feature>
<reference evidence="3" key="1">
    <citation type="journal article" date="2023" name="Mol. Phylogenet. Evol.">
        <title>Genome-scale phylogeny and comparative genomics of the fungal order Sordariales.</title>
        <authorList>
            <person name="Hensen N."/>
            <person name="Bonometti L."/>
            <person name="Westerberg I."/>
            <person name="Brannstrom I.O."/>
            <person name="Guillou S."/>
            <person name="Cros-Aarteil S."/>
            <person name="Calhoun S."/>
            <person name="Haridas S."/>
            <person name="Kuo A."/>
            <person name="Mondo S."/>
            <person name="Pangilinan J."/>
            <person name="Riley R."/>
            <person name="LaButti K."/>
            <person name="Andreopoulos B."/>
            <person name="Lipzen A."/>
            <person name="Chen C."/>
            <person name="Yan M."/>
            <person name="Daum C."/>
            <person name="Ng V."/>
            <person name="Clum A."/>
            <person name="Steindorff A."/>
            <person name="Ohm R.A."/>
            <person name="Martin F."/>
            <person name="Silar P."/>
            <person name="Natvig D.O."/>
            <person name="Lalanne C."/>
            <person name="Gautier V."/>
            <person name="Ament-Velasquez S.L."/>
            <person name="Kruys A."/>
            <person name="Hutchinson M.I."/>
            <person name="Powell A.J."/>
            <person name="Barry K."/>
            <person name="Miller A.N."/>
            <person name="Grigoriev I.V."/>
            <person name="Debuchy R."/>
            <person name="Gladieux P."/>
            <person name="Hiltunen Thoren M."/>
            <person name="Johannesson H."/>
        </authorList>
    </citation>
    <scope>NUCLEOTIDE SEQUENCE</scope>
    <source>
        <strain evidence="3">PSN293</strain>
    </source>
</reference>
<evidence type="ECO:0000313" key="3">
    <source>
        <dbReference type="EMBL" id="KAK4211882.1"/>
    </source>
</evidence>
<dbReference type="Proteomes" id="UP001301769">
    <property type="component" value="Unassembled WGS sequence"/>
</dbReference>
<evidence type="ECO:0000313" key="4">
    <source>
        <dbReference type="Proteomes" id="UP001301769"/>
    </source>
</evidence>
<comment type="caution">
    <text evidence="3">The sequence shown here is derived from an EMBL/GenBank/DDBJ whole genome shotgun (WGS) entry which is preliminary data.</text>
</comment>
<accession>A0AAN7B6J2</accession>
<feature type="region of interest" description="Disordered" evidence="2">
    <location>
        <begin position="22"/>
        <end position="57"/>
    </location>
</feature>
<feature type="compositionally biased region" description="Basic residues" evidence="2">
    <location>
        <begin position="280"/>
        <end position="295"/>
    </location>
</feature>
<keyword evidence="4" id="KW-1185">Reference proteome</keyword>
<keyword evidence="1" id="KW-0175">Coiled coil</keyword>
<feature type="region of interest" description="Disordered" evidence="2">
    <location>
        <begin position="271"/>
        <end position="309"/>
    </location>
</feature>
<feature type="coiled-coil region" evidence="1">
    <location>
        <begin position="626"/>
        <end position="660"/>
    </location>
</feature>
<gene>
    <name evidence="3" type="ORF">QBC37DRAFT_375632</name>
</gene>
<name>A0AAN7B6J2_9PEZI</name>
<feature type="compositionally biased region" description="Acidic residues" evidence="2">
    <location>
        <begin position="512"/>
        <end position="522"/>
    </location>
</feature>
<feature type="region of interest" description="Disordered" evidence="2">
    <location>
        <begin position="485"/>
        <end position="572"/>
    </location>
</feature>
<protein>
    <submittedName>
        <fullName evidence="3">Uncharacterized protein</fullName>
    </submittedName>
</protein>
<dbReference type="EMBL" id="MU858139">
    <property type="protein sequence ID" value="KAK4211882.1"/>
    <property type="molecule type" value="Genomic_DNA"/>
</dbReference>
<proteinExistence type="predicted"/>
<evidence type="ECO:0000256" key="1">
    <source>
        <dbReference type="SAM" id="Coils"/>
    </source>
</evidence>
<evidence type="ECO:0000256" key="2">
    <source>
        <dbReference type="SAM" id="MobiDB-lite"/>
    </source>
</evidence>
<sequence>MTSFFSKPVWGSSLPQLKEETEYIEPTEPPKPILKSEPVTGLHAGGATHSRTVNWPEAPPSVKVVPRWIGPEHTFSRKRKRPRRQSVISEISRWISEWSSRRVRTPSPKHTPVTPPRVIIPVNRAAPPIGSEDHYHQHVPKWLQDWFKINNPPPRDSTPLLSPATPLGFDESGDDEDYPEWLQDWESCSFLIAYLKQNTTAASVLRTIRDTGRVFWCEVGTVERSQSRERCDFAEIVFFPSDKARKFGQNSVNPVDETTSRLGQESIDRAKTTWTPPIQKRTKRKPATHHKRKKKDHTEPKAKKHGSKPTRMLLKMDDHDESHYNAVIYGDHPMAEDPRKLIEIALRDGSITSRSTRTLMINGPLWLVNSLKLDEYLRGHFEYYVRPEFTRDYPAESTIRPWRFYNDKFTREHPNRPKTTTVEWREVTHDKVNVGYGEDPCEFTWNHVSLALGGWETKEKVPFMYEPGSLYYDPETGKVMMRVVEKEPVSPSKPPSPSSVTFSEKPSYFVFSDDDDDDDEDDKPEHPAEKLSYSFLSGYHDEDYKPESDESDEPWNGTPAGPHKKKKASKEERGLVLYDRLGSEAYYQKKTKETGDKLMRWRDWKGRSILSTPEFRIRREQKIAAAKEAEEAREAAIKAVEEARKAAEAAREAAAIEDAKPKPWRDESGKVILTPYDYRMQLRQKAADEERERRRKIGRAAVDRLDDRAWKDAYSGKVKLTPYEFRMQQRRALVLLDPEDER</sequence>
<dbReference type="AlphaFoldDB" id="A0AAN7B6J2"/>
<reference evidence="3" key="2">
    <citation type="submission" date="2023-05" db="EMBL/GenBank/DDBJ databases">
        <authorList>
            <consortium name="Lawrence Berkeley National Laboratory"/>
            <person name="Steindorff A."/>
            <person name="Hensen N."/>
            <person name="Bonometti L."/>
            <person name="Westerberg I."/>
            <person name="Brannstrom I.O."/>
            <person name="Guillou S."/>
            <person name="Cros-Aarteil S."/>
            <person name="Calhoun S."/>
            <person name="Haridas S."/>
            <person name="Kuo A."/>
            <person name="Mondo S."/>
            <person name="Pangilinan J."/>
            <person name="Riley R."/>
            <person name="Labutti K."/>
            <person name="Andreopoulos B."/>
            <person name="Lipzen A."/>
            <person name="Chen C."/>
            <person name="Yanf M."/>
            <person name="Daum C."/>
            <person name="Ng V."/>
            <person name="Clum A."/>
            <person name="Ohm R."/>
            <person name="Martin F."/>
            <person name="Silar P."/>
            <person name="Natvig D."/>
            <person name="Lalanne C."/>
            <person name="Gautier V."/>
            <person name="Ament-Velasquez S.L."/>
            <person name="Kruys A."/>
            <person name="Hutchinson M.I."/>
            <person name="Powell A.J."/>
            <person name="Barry K."/>
            <person name="Miller A.N."/>
            <person name="Grigoriev I.V."/>
            <person name="Debuchy R."/>
            <person name="Gladieux P."/>
            <person name="Thoren M.H."/>
            <person name="Johannesson H."/>
        </authorList>
    </citation>
    <scope>NUCLEOTIDE SEQUENCE</scope>
    <source>
        <strain evidence="3">PSN293</strain>
    </source>
</reference>